<keyword evidence="3" id="KW-0808">Transferase</keyword>
<dbReference type="Gene3D" id="1.10.287.130">
    <property type="match status" value="1"/>
</dbReference>
<dbReference type="InterPro" id="IPR036097">
    <property type="entry name" value="HisK_dim/P_sf"/>
</dbReference>
<reference evidence="11 12" key="1">
    <citation type="submission" date="2019-09" db="EMBL/GenBank/DDBJ databases">
        <title>Polymorphobacter sp. isolated from a lake in China.</title>
        <authorList>
            <person name="Liu Z."/>
        </authorList>
    </citation>
    <scope>NUCLEOTIDE SEQUENCE [LARGE SCALE GENOMIC DNA]</scope>
    <source>
        <strain evidence="11 12">D40P</strain>
    </source>
</reference>
<feature type="transmembrane region" description="Helical" evidence="9">
    <location>
        <begin position="40"/>
        <end position="59"/>
    </location>
</feature>
<dbReference type="Pfam" id="PF00512">
    <property type="entry name" value="HisKA"/>
    <property type="match status" value="1"/>
</dbReference>
<dbReference type="SMART" id="SM00387">
    <property type="entry name" value="HATPase_c"/>
    <property type="match status" value="1"/>
</dbReference>
<accession>A0A7C9GPF3</accession>
<evidence type="ECO:0000256" key="5">
    <source>
        <dbReference type="ARBA" id="ARBA00022777"/>
    </source>
</evidence>
<keyword evidence="7" id="KW-0902">Two-component regulatory system</keyword>
<dbReference type="InterPro" id="IPR036890">
    <property type="entry name" value="HATPase_C_sf"/>
</dbReference>
<evidence type="ECO:0000256" key="8">
    <source>
        <dbReference type="SAM" id="MobiDB-lite"/>
    </source>
</evidence>
<dbReference type="GO" id="GO:0005524">
    <property type="term" value="F:ATP binding"/>
    <property type="evidence" value="ECO:0007669"/>
    <property type="project" value="UniProtKB-KW"/>
</dbReference>
<dbReference type="OrthoDB" id="9764438at2"/>
<feature type="domain" description="Histidine kinase" evidence="10">
    <location>
        <begin position="245"/>
        <end position="453"/>
    </location>
</feature>
<dbReference type="CDD" id="cd00075">
    <property type="entry name" value="HATPase"/>
    <property type="match status" value="1"/>
</dbReference>
<feature type="transmembrane region" description="Helical" evidence="9">
    <location>
        <begin position="182"/>
        <end position="200"/>
    </location>
</feature>
<organism evidence="11 12">
    <name type="scientific">Sandarakinorhabdus fusca</name>
    <dbReference type="NCBI Taxonomy" id="1439888"/>
    <lineage>
        <taxon>Bacteria</taxon>
        <taxon>Pseudomonadati</taxon>
        <taxon>Pseudomonadota</taxon>
        <taxon>Alphaproteobacteria</taxon>
        <taxon>Sphingomonadales</taxon>
        <taxon>Sphingosinicellaceae</taxon>
        <taxon>Sandarakinorhabdus</taxon>
    </lineage>
</organism>
<dbReference type="SUPFAM" id="SSF47384">
    <property type="entry name" value="Homodimeric domain of signal transducing histidine kinase"/>
    <property type="match status" value="1"/>
</dbReference>
<keyword evidence="9" id="KW-0812">Transmembrane</keyword>
<dbReference type="GO" id="GO:0030295">
    <property type="term" value="F:protein kinase activator activity"/>
    <property type="evidence" value="ECO:0007669"/>
    <property type="project" value="TreeGrafter"/>
</dbReference>
<dbReference type="SUPFAM" id="SSF55874">
    <property type="entry name" value="ATPase domain of HSP90 chaperone/DNA topoisomerase II/histidine kinase"/>
    <property type="match status" value="1"/>
</dbReference>
<dbReference type="PANTHER" id="PTHR42878:SF7">
    <property type="entry name" value="SENSOR HISTIDINE KINASE GLRK"/>
    <property type="match status" value="1"/>
</dbReference>
<feature type="transmembrane region" description="Helical" evidence="9">
    <location>
        <begin position="71"/>
        <end position="91"/>
    </location>
</feature>
<evidence type="ECO:0000256" key="3">
    <source>
        <dbReference type="ARBA" id="ARBA00022679"/>
    </source>
</evidence>
<comment type="caution">
    <text evidence="11">The sequence shown here is derived from an EMBL/GenBank/DDBJ whole genome shotgun (WGS) entry which is preliminary data.</text>
</comment>
<name>A0A7C9GPF3_9SPHN</name>
<dbReference type="Gene3D" id="3.30.565.10">
    <property type="entry name" value="Histidine kinase-like ATPase, C-terminal domain"/>
    <property type="match status" value="1"/>
</dbReference>
<comment type="catalytic activity">
    <reaction evidence="1">
        <text>ATP + protein L-histidine = ADP + protein N-phospho-L-histidine.</text>
        <dbReference type="EC" id="2.7.13.3"/>
    </reaction>
</comment>
<dbReference type="EMBL" id="WIOL01000002">
    <property type="protein sequence ID" value="MQT17013.1"/>
    <property type="molecule type" value="Genomic_DNA"/>
</dbReference>
<evidence type="ECO:0000256" key="2">
    <source>
        <dbReference type="ARBA" id="ARBA00012438"/>
    </source>
</evidence>
<dbReference type="PROSITE" id="PS50109">
    <property type="entry name" value="HIS_KIN"/>
    <property type="match status" value="1"/>
</dbReference>
<gene>
    <name evidence="11" type="ORF">F3168_07045</name>
</gene>
<dbReference type="Proteomes" id="UP000481327">
    <property type="component" value="Unassembled WGS sequence"/>
</dbReference>
<evidence type="ECO:0000313" key="11">
    <source>
        <dbReference type="EMBL" id="MQT17013.1"/>
    </source>
</evidence>
<keyword evidence="4" id="KW-0547">Nucleotide-binding</keyword>
<feature type="compositionally biased region" description="Polar residues" evidence="8">
    <location>
        <begin position="8"/>
        <end position="22"/>
    </location>
</feature>
<feature type="transmembrane region" description="Helical" evidence="9">
    <location>
        <begin position="133"/>
        <end position="152"/>
    </location>
</feature>
<dbReference type="PANTHER" id="PTHR42878">
    <property type="entry name" value="TWO-COMPONENT HISTIDINE KINASE"/>
    <property type="match status" value="1"/>
</dbReference>
<evidence type="ECO:0000256" key="6">
    <source>
        <dbReference type="ARBA" id="ARBA00022840"/>
    </source>
</evidence>
<evidence type="ECO:0000256" key="9">
    <source>
        <dbReference type="SAM" id="Phobius"/>
    </source>
</evidence>
<dbReference type="GO" id="GO:0007234">
    <property type="term" value="P:osmosensory signaling via phosphorelay pathway"/>
    <property type="evidence" value="ECO:0007669"/>
    <property type="project" value="TreeGrafter"/>
</dbReference>
<feature type="region of interest" description="Disordered" evidence="8">
    <location>
        <begin position="1"/>
        <end position="23"/>
    </location>
</feature>
<dbReference type="InterPro" id="IPR003661">
    <property type="entry name" value="HisK_dim/P_dom"/>
</dbReference>
<keyword evidence="6" id="KW-0067">ATP-binding</keyword>
<evidence type="ECO:0000256" key="4">
    <source>
        <dbReference type="ARBA" id="ARBA00022741"/>
    </source>
</evidence>
<dbReference type="AlphaFoldDB" id="A0A7C9GPF3"/>
<dbReference type="InterPro" id="IPR050351">
    <property type="entry name" value="BphY/WalK/GraS-like"/>
</dbReference>
<evidence type="ECO:0000259" key="10">
    <source>
        <dbReference type="PROSITE" id="PS50109"/>
    </source>
</evidence>
<dbReference type="GO" id="GO:0000156">
    <property type="term" value="F:phosphorelay response regulator activity"/>
    <property type="evidence" value="ECO:0007669"/>
    <property type="project" value="TreeGrafter"/>
</dbReference>
<evidence type="ECO:0000256" key="7">
    <source>
        <dbReference type="ARBA" id="ARBA00023012"/>
    </source>
</evidence>
<keyword evidence="12" id="KW-1185">Reference proteome</keyword>
<keyword evidence="9" id="KW-0472">Membrane</keyword>
<dbReference type="InterPro" id="IPR005467">
    <property type="entry name" value="His_kinase_dom"/>
</dbReference>
<evidence type="ECO:0000256" key="1">
    <source>
        <dbReference type="ARBA" id="ARBA00000085"/>
    </source>
</evidence>
<protein>
    <recommendedName>
        <fullName evidence="2">histidine kinase</fullName>
        <ecNumber evidence="2">2.7.13.3</ecNumber>
    </recommendedName>
</protein>
<keyword evidence="9" id="KW-1133">Transmembrane helix</keyword>
<dbReference type="SMART" id="SM00388">
    <property type="entry name" value="HisKA"/>
    <property type="match status" value="1"/>
</dbReference>
<proteinExistence type="predicted"/>
<dbReference type="EC" id="2.7.13.3" evidence="2"/>
<dbReference type="InterPro" id="IPR003594">
    <property type="entry name" value="HATPase_dom"/>
</dbReference>
<dbReference type="GO" id="GO:0000155">
    <property type="term" value="F:phosphorelay sensor kinase activity"/>
    <property type="evidence" value="ECO:0007669"/>
    <property type="project" value="InterPro"/>
</dbReference>
<evidence type="ECO:0000313" key="12">
    <source>
        <dbReference type="Proteomes" id="UP000481327"/>
    </source>
</evidence>
<dbReference type="Pfam" id="PF02518">
    <property type="entry name" value="HATPase_c"/>
    <property type="match status" value="1"/>
</dbReference>
<feature type="transmembrane region" description="Helical" evidence="9">
    <location>
        <begin position="103"/>
        <end position="127"/>
    </location>
</feature>
<sequence length="453" mass="47675">MAGLSGRTDLQVSEVEATTSNGPDMDVEARAKAIRAGARMSIPGMAIMSVVLVFVHIWFRPRVQTPLHLDLWLAFMGGVVLFWSASMVAFARQRPEATETVATWAVCGKVIQAGLNIGIAASPWVLLPGTDPALQYFTTMMYVWYVGVTTMTSNAGVPISRWEVALLTLSSASFALTQTTPYSIPVALLIVLIGLTMLGLRRLVQSTVSAALAAEVLSAQAAAATREALATVAGERDSKTRFIASASHDLQQPLAAAALYLEAAVASGQGEVRERAIMGVRSSLASTTALIDSMLDHLRLEAGAAEAKVGEVPIDPLLQAVAIQHQPSAIAAGIALVVKSGRGQILADAAMVRRALGNLVANAVRHSGGSRVVVGARRRSSVVDIWVIDDGRGMPPGHEEWLFTDYGAGPADTAGLGLGLASVRRQAELLGGSVALDTRWRRGAAFRLTLPSA</sequence>
<keyword evidence="5" id="KW-0418">Kinase</keyword>